<feature type="domain" description="BZIP" evidence="9">
    <location>
        <begin position="79"/>
        <end position="142"/>
    </location>
</feature>
<feature type="compositionally biased region" description="Polar residues" evidence="8">
    <location>
        <begin position="315"/>
        <end position="339"/>
    </location>
</feature>
<keyword evidence="5" id="KW-0804">Transcription</keyword>
<feature type="region of interest" description="Disordered" evidence="8">
    <location>
        <begin position="1"/>
        <end position="102"/>
    </location>
</feature>
<sequence>MTDTLNPMDLPGSPVLPLTVSPADTSLDTPEPEGDLDEVEIKEEDKKPAKKRKSWGQELPTPKTNLPPRKRAKTDDEKEQRRIERVLRNRAAAQTSRERKRLEMEKLETEKIRMEEQNQFLLQRLTQMEVENNRLSQQVAQLSAKVRSSRSTTPISNQASSPPPVPAITESPTLTPTLFKQEGEELPMERIPFPTPATSTLEYSPTLQPSTLAEASDATQHPAAVLCDLPSLPLFELEPHNDITAPLSDDDFRRLFHSDSATESNPSFPEDGFAFGGLDGGDLSSFPFDSLVDFDPESVALDVDSTGLSDETACPPSSVQPSHGASTSRCDGQSIAASG</sequence>
<accession>A0A9W9TUH0</accession>
<dbReference type="Gene3D" id="1.20.5.170">
    <property type="match status" value="1"/>
</dbReference>
<dbReference type="InterPro" id="IPR004827">
    <property type="entry name" value="bZIP"/>
</dbReference>
<evidence type="ECO:0000313" key="10">
    <source>
        <dbReference type="EMBL" id="KAJ5241871.1"/>
    </source>
</evidence>
<dbReference type="CDD" id="cd14710">
    <property type="entry name" value="bZIP_HAC1-like"/>
    <property type="match status" value="1"/>
</dbReference>
<protein>
    <submittedName>
        <fullName evidence="10">Basic leucine zipper</fullName>
    </submittedName>
</protein>
<keyword evidence="7" id="KW-0539">Nucleus</keyword>
<feature type="region of interest" description="Disordered" evidence="8">
    <location>
        <begin position="146"/>
        <end position="171"/>
    </location>
</feature>
<dbReference type="GO" id="GO:0000981">
    <property type="term" value="F:DNA-binding transcription factor activity, RNA polymerase II-specific"/>
    <property type="evidence" value="ECO:0007669"/>
    <property type="project" value="InterPro"/>
</dbReference>
<feature type="compositionally biased region" description="Basic and acidic residues" evidence="8">
    <location>
        <begin position="73"/>
        <end position="87"/>
    </location>
</feature>
<dbReference type="GO" id="GO:0005634">
    <property type="term" value="C:nucleus"/>
    <property type="evidence" value="ECO:0007669"/>
    <property type="project" value="UniProtKB-SubCell"/>
</dbReference>
<reference evidence="10" key="1">
    <citation type="submission" date="2022-11" db="EMBL/GenBank/DDBJ databases">
        <authorList>
            <person name="Petersen C."/>
        </authorList>
    </citation>
    <scope>NUCLEOTIDE SEQUENCE</scope>
    <source>
        <strain evidence="10">IBT 23319</strain>
    </source>
</reference>
<comment type="similarity">
    <text evidence="2">Belongs to the bZIP family.</text>
</comment>
<dbReference type="PANTHER" id="PTHR46714">
    <property type="entry name" value="TRANSCRIPTIONAL ACTIVATOR HAC1"/>
    <property type="match status" value="1"/>
</dbReference>
<evidence type="ECO:0000256" key="5">
    <source>
        <dbReference type="ARBA" id="ARBA00023163"/>
    </source>
</evidence>
<dbReference type="EMBL" id="JAPQKT010000001">
    <property type="protein sequence ID" value="KAJ5241871.1"/>
    <property type="molecule type" value="Genomic_DNA"/>
</dbReference>
<dbReference type="PANTHER" id="PTHR46714:SF6">
    <property type="entry name" value="TRANSCRIPTIONAL ACTIVATOR HAC1"/>
    <property type="match status" value="1"/>
</dbReference>
<dbReference type="GO" id="GO:0045944">
    <property type="term" value="P:positive regulation of transcription by RNA polymerase II"/>
    <property type="evidence" value="ECO:0007669"/>
    <property type="project" value="InterPro"/>
</dbReference>
<evidence type="ECO:0000256" key="7">
    <source>
        <dbReference type="ARBA" id="ARBA00023242"/>
    </source>
</evidence>
<dbReference type="Pfam" id="PF07716">
    <property type="entry name" value="bZIP_2"/>
    <property type="match status" value="1"/>
</dbReference>
<reference evidence="10" key="2">
    <citation type="journal article" date="2023" name="IMA Fungus">
        <title>Comparative genomic study of the Penicillium genus elucidates a diverse pangenome and 15 lateral gene transfer events.</title>
        <authorList>
            <person name="Petersen C."/>
            <person name="Sorensen T."/>
            <person name="Nielsen M.R."/>
            <person name="Sondergaard T.E."/>
            <person name="Sorensen J.L."/>
            <person name="Fitzpatrick D.A."/>
            <person name="Frisvad J.C."/>
            <person name="Nielsen K.L."/>
        </authorList>
    </citation>
    <scope>NUCLEOTIDE SEQUENCE</scope>
    <source>
        <strain evidence="10">IBT 23319</strain>
    </source>
</reference>
<evidence type="ECO:0000259" key="9">
    <source>
        <dbReference type="PROSITE" id="PS50217"/>
    </source>
</evidence>
<organism evidence="10 11">
    <name type="scientific">Penicillium citrinum</name>
    <dbReference type="NCBI Taxonomy" id="5077"/>
    <lineage>
        <taxon>Eukaryota</taxon>
        <taxon>Fungi</taxon>
        <taxon>Dikarya</taxon>
        <taxon>Ascomycota</taxon>
        <taxon>Pezizomycotina</taxon>
        <taxon>Eurotiomycetes</taxon>
        <taxon>Eurotiomycetidae</taxon>
        <taxon>Eurotiales</taxon>
        <taxon>Aspergillaceae</taxon>
        <taxon>Penicillium</taxon>
    </lineage>
</organism>
<evidence type="ECO:0000256" key="4">
    <source>
        <dbReference type="ARBA" id="ARBA00023125"/>
    </source>
</evidence>
<dbReference type="SUPFAM" id="SSF57959">
    <property type="entry name" value="Leucine zipper domain"/>
    <property type="match status" value="1"/>
</dbReference>
<evidence type="ECO:0000256" key="1">
    <source>
        <dbReference type="ARBA" id="ARBA00004123"/>
    </source>
</evidence>
<dbReference type="Proteomes" id="UP001147733">
    <property type="component" value="Unassembled WGS sequence"/>
</dbReference>
<keyword evidence="11" id="KW-1185">Reference proteome</keyword>
<dbReference type="OrthoDB" id="674948at2759"/>
<dbReference type="PROSITE" id="PS50217">
    <property type="entry name" value="BZIP"/>
    <property type="match status" value="1"/>
</dbReference>
<dbReference type="RefSeq" id="XP_056504875.1">
    <property type="nucleotide sequence ID" value="XM_056639118.1"/>
</dbReference>
<dbReference type="SMART" id="SM00338">
    <property type="entry name" value="BRLZ"/>
    <property type="match status" value="1"/>
</dbReference>
<keyword evidence="6" id="KW-0834">Unfolded protein response</keyword>
<proteinExistence type="inferred from homology"/>
<dbReference type="InterPro" id="IPR044280">
    <property type="entry name" value="Hac1/HY5"/>
</dbReference>
<keyword evidence="3" id="KW-0805">Transcription regulation</keyword>
<dbReference type="PROSITE" id="PS00036">
    <property type="entry name" value="BZIP_BASIC"/>
    <property type="match status" value="1"/>
</dbReference>
<evidence type="ECO:0000313" key="11">
    <source>
        <dbReference type="Proteomes" id="UP001147733"/>
    </source>
</evidence>
<gene>
    <name evidence="10" type="ORF">N7469_000198</name>
</gene>
<dbReference type="FunFam" id="1.20.5.170:FF:000101">
    <property type="entry name" value="BZIP transcription factor HacA"/>
    <property type="match status" value="1"/>
</dbReference>
<name>A0A9W9TUH0_PENCI</name>
<evidence type="ECO:0000256" key="2">
    <source>
        <dbReference type="ARBA" id="ARBA00007163"/>
    </source>
</evidence>
<dbReference type="GO" id="GO:0006986">
    <property type="term" value="P:response to unfolded protein"/>
    <property type="evidence" value="ECO:0007669"/>
    <property type="project" value="UniProtKB-KW"/>
</dbReference>
<keyword evidence="4" id="KW-0238">DNA-binding</keyword>
<feature type="compositionally biased region" description="Polar residues" evidence="8">
    <location>
        <begin position="149"/>
        <end position="160"/>
    </location>
</feature>
<comment type="caution">
    <text evidence="10">The sequence shown here is derived from an EMBL/GenBank/DDBJ whole genome shotgun (WGS) entry which is preliminary data.</text>
</comment>
<feature type="region of interest" description="Disordered" evidence="8">
    <location>
        <begin position="302"/>
        <end position="339"/>
    </location>
</feature>
<evidence type="ECO:0000256" key="6">
    <source>
        <dbReference type="ARBA" id="ARBA00023230"/>
    </source>
</evidence>
<dbReference type="GO" id="GO:0003677">
    <property type="term" value="F:DNA binding"/>
    <property type="evidence" value="ECO:0007669"/>
    <property type="project" value="UniProtKB-KW"/>
</dbReference>
<dbReference type="AlphaFoldDB" id="A0A9W9TUH0"/>
<evidence type="ECO:0000256" key="8">
    <source>
        <dbReference type="SAM" id="MobiDB-lite"/>
    </source>
</evidence>
<feature type="compositionally biased region" description="Acidic residues" evidence="8">
    <location>
        <begin position="30"/>
        <end position="42"/>
    </location>
</feature>
<dbReference type="InterPro" id="IPR046347">
    <property type="entry name" value="bZIP_sf"/>
</dbReference>
<dbReference type="GeneID" id="81378285"/>
<evidence type="ECO:0000256" key="3">
    <source>
        <dbReference type="ARBA" id="ARBA00023015"/>
    </source>
</evidence>
<comment type="subcellular location">
    <subcellularLocation>
        <location evidence="1">Nucleus</location>
    </subcellularLocation>
</comment>